<keyword evidence="3" id="KW-1185">Reference proteome</keyword>
<reference evidence="2" key="1">
    <citation type="submission" date="2021-01" db="EMBL/GenBank/DDBJ databases">
        <title>Whole genome shotgun sequence of Sphaerimonospora thailandensis NBRC 107569.</title>
        <authorList>
            <person name="Komaki H."/>
            <person name="Tamura T."/>
        </authorList>
    </citation>
    <scope>NUCLEOTIDE SEQUENCE</scope>
    <source>
        <strain evidence="2">NBRC 107569</strain>
    </source>
</reference>
<dbReference type="AlphaFoldDB" id="A0A8J3VZI1"/>
<sequence>MLTRQYHLAHVGRNALLCIRIQLRAICRRTRRGDRTPDGSWIRRIGPDLMGNHRAISPGSEFAGWRIMRSDAGRLWASRERPFPVAAEEAGACRTVDGDDLRELCQAIARQESIAEIEIPEPDTPPNPGKAGGLAATA</sequence>
<evidence type="ECO:0000256" key="1">
    <source>
        <dbReference type="SAM" id="MobiDB-lite"/>
    </source>
</evidence>
<dbReference type="EMBL" id="BOOG01000019">
    <property type="protein sequence ID" value="GIH70115.1"/>
    <property type="molecule type" value="Genomic_DNA"/>
</dbReference>
<protein>
    <submittedName>
        <fullName evidence="2">Uncharacterized protein</fullName>
    </submittedName>
</protein>
<comment type="caution">
    <text evidence="2">The sequence shown here is derived from an EMBL/GenBank/DDBJ whole genome shotgun (WGS) entry which is preliminary data.</text>
</comment>
<dbReference type="Proteomes" id="UP000610966">
    <property type="component" value="Unassembled WGS sequence"/>
</dbReference>
<accession>A0A8J3VZI1</accession>
<feature type="region of interest" description="Disordered" evidence="1">
    <location>
        <begin position="116"/>
        <end position="138"/>
    </location>
</feature>
<evidence type="ECO:0000313" key="3">
    <source>
        <dbReference type="Proteomes" id="UP000610966"/>
    </source>
</evidence>
<proteinExistence type="predicted"/>
<gene>
    <name evidence="2" type="ORF">Mth01_23680</name>
</gene>
<evidence type="ECO:0000313" key="2">
    <source>
        <dbReference type="EMBL" id="GIH70115.1"/>
    </source>
</evidence>
<organism evidence="2 3">
    <name type="scientific">Sphaerimonospora thailandensis</name>
    <dbReference type="NCBI Taxonomy" id="795644"/>
    <lineage>
        <taxon>Bacteria</taxon>
        <taxon>Bacillati</taxon>
        <taxon>Actinomycetota</taxon>
        <taxon>Actinomycetes</taxon>
        <taxon>Streptosporangiales</taxon>
        <taxon>Streptosporangiaceae</taxon>
        <taxon>Sphaerimonospora</taxon>
    </lineage>
</organism>
<name>A0A8J3VZI1_9ACTN</name>